<dbReference type="PANTHER" id="PTHR43016:SF13">
    <property type="entry name" value="PRESEQUENCE PROTEASE, MITOCHONDRIAL"/>
    <property type="match status" value="1"/>
</dbReference>
<evidence type="ECO:0000313" key="4">
    <source>
        <dbReference type="EMBL" id="KNC24041.1"/>
    </source>
</evidence>
<feature type="compositionally biased region" description="Low complexity" evidence="1">
    <location>
        <begin position="195"/>
        <end position="205"/>
    </location>
</feature>
<gene>
    <name evidence="4" type="ORF">FF38_01810</name>
</gene>
<feature type="domain" description="Peptidase M16 C-terminal" evidence="2">
    <location>
        <begin position="37"/>
        <end position="168"/>
    </location>
</feature>
<evidence type="ECO:0000259" key="3">
    <source>
        <dbReference type="Pfam" id="PF21936"/>
    </source>
</evidence>
<keyword evidence="5" id="KW-1185">Reference proteome</keyword>
<accession>A0A0L0BVJ2</accession>
<dbReference type="GO" id="GO:0046872">
    <property type="term" value="F:metal ion binding"/>
    <property type="evidence" value="ECO:0007669"/>
    <property type="project" value="InterPro"/>
</dbReference>
<dbReference type="GO" id="GO:0004222">
    <property type="term" value="F:metalloendopeptidase activity"/>
    <property type="evidence" value="ECO:0007669"/>
    <property type="project" value="TreeGrafter"/>
</dbReference>
<dbReference type="GO" id="GO:0016485">
    <property type="term" value="P:protein processing"/>
    <property type="evidence" value="ECO:0007669"/>
    <property type="project" value="TreeGrafter"/>
</dbReference>
<comment type="caution">
    <text evidence="4">The sequence shown here is derived from an EMBL/GenBank/DDBJ whole genome shotgun (WGS) entry which is preliminary data.</text>
</comment>
<dbReference type="InterPro" id="IPR007863">
    <property type="entry name" value="Peptidase_M16_C"/>
</dbReference>
<dbReference type="EMBL" id="JRES01001271">
    <property type="protein sequence ID" value="KNC24041.1"/>
    <property type="molecule type" value="Genomic_DNA"/>
</dbReference>
<dbReference type="PANTHER" id="PTHR43016">
    <property type="entry name" value="PRESEQUENCE PROTEASE"/>
    <property type="match status" value="1"/>
</dbReference>
<protein>
    <submittedName>
        <fullName evidence="4">Uncharacterized protein</fullName>
    </submittedName>
</protein>
<dbReference type="Gene3D" id="3.30.830.10">
    <property type="entry name" value="Metalloenzyme, LuxS/M16 peptidase-like"/>
    <property type="match status" value="2"/>
</dbReference>
<dbReference type="InterPro" id="IPR054127">
    <property type="entry name" value="Pcf11_C"/>
</dbReference>
<feature type="domain" description="Pcf11 C-terminal" evidence="3">
    <location>
        <begin position="415"/>
        <end position="455"/>
    </location>
</feature>
<evidence type="ECO:0000259" key="2">
    <source>
        <dbReference type="Pfam" id="PF05193"/>
    </source>
</evidence>
<sequence length="471" mass="53555">MKGQLSIPAYYHYMKWLHSICPSLEYSGGDPLEIPNLEYESLVQYHRQKYHRNNCFTFSYGNLEADEVLNPLGKYLSEFTPSAKPDPPAMPIPLTSPTRVSHHGPVDPGLDENKQHKISLTWYLGNSQKISSLILWRVISLLLNGGHSSPFYKALIDSKLGTDFSVNTGIEETPNQLMYTIGLVGIGNNYNGNSNGNGNNNYNNNGREDSRKGFVDSRRPKFQNKRFASNPKSDDHTDQNQEFNHQMPVPIPPPGMGLPDFQQFSELVSKLDSAKLAEQTFQPETFNSDLDLITASQTDVDIKLIGLLYDEGLPLQCSTCGFRFKDTEEGHKAEDNEMDWHFRANKDIRENHSRNRCWFMTRASWINYKDEDEVYSTGKLENETNTLDTQTEESEELSAKDLESLKTNYVEIPADSEGTCPVCQEPYETSWSEEAENWVWTNAVEINGHHIHATCSADPRNKKTVEYITSK</sequence>
<feature type="compositionally biased region" description="Basic and acidic residues" evidence="1">
    <location>
        <begin position="206"/>
        <end position="219"/>
    </location>
</feature>
<reference evidence="4 5" key="1">
    <citation type="journal article" date="2015" name="Nat. Commun.">
        <title>Lucilia cuprina genome unlocks parasitic fly biology to underpin future interventions.</title>
        <authorList>
            <person name="Anstead C.A."/>
            <person name="Korhonen P.K."/>
            <person name="Young N.D."/>
            <person name="Hall R.S."/>
            <person name="Jex A.R."/>
            <person name="Murali S.C."/>
            <person name="Hughes D.S."/>
            <person name="Lee S.F."/>
            <person name="Perry T."/>
            <person name="Stroehlein A.J."/>
            <person name="Ansell B.R."/>
            <person name="Breugelmans B."/>
            <person name="Hofmann A."/>
            <person name="Qu J."/>
            <person name="Dugan S."/>
            <person name="Lee S.L."/>
            <person name="Chao H."/>
            <person name="Dinh H."/>
            <person name="Han Y."/>
            <person name="Doddapaneni H.V."/>
            <person name="Worley K.C."/>
            <person name="Muzny D.M."/>
            <person name="Ioannidis P."/>
            <person name="Waterhouse R.M."/>
            <person name="Zdobnov E.M."/>
            <person name="James P.J."/>
            <person name="Bagnall N.H."/>
            <person name="Kotze A.C."/>
            <person name="Gibbs R.A."/>
            <person name="Richards S."/>
            <person name="Batterham P."/>
            <person name="Gasser R.B."/>
        </authorList>
    </citation>
    <scope>NUCLEOTIDE SEQUENCE [LARGE SCALE GENOMIC DNA]</scope>
    <source>
        <strain evidence="4 5">LS</strain>
        <tissue evidence="4">Full body</tissue>
    </source>
</reference>
<dbReference type="STRING" id="7375.A0A0L0BVJ2"/>
<dbReference type="Proteomes" id="UP000037069">
    <property type="component" value="Unassembled WGS sequence"/>
</dbReference>
<organism evidence="4 5">
    <name type="scientific">Lucilia cuprina</name>
    <name type="common">Green bottle fly</name>
    <name type="synonym">Australian sheep blowfly</name>
    <dbReference type="NCBI Taxonomy" id="7375"/>
    <lineage>
        <taxon>Eukaryota</taxon>
        <taxon>Metazoa</taxon>
        <taxon>Ecdysozoa</taxon>
        <taxon>Arthropoda</taxon>
        <taxon>Hexapoda</taxon>
        <taxon>Insecta</taxon>
        <taxon>Pterygota</taxon>
        <taxon>Neoptera</taxon>
        <taxon>Endopterygota</taxon>
        <taxon>Diptera</taxon>
        <taxon>Brachycera</taxon>
        <taxon>Muscomorpha</taxon>
        <taxon>Oestroidea</taxon>
        <taxon>Calliphoridae</taxon>
        <taxon>Luciliinae</taxon>
        <taxon>Lucilia</taxon>
    </lineage>
</organism>
<dbReference type="InterPro" id="IPR011249">
    <property type="entry name" value="Metalloenz_LuxS/M16"/>
</dbReference>
<dbReference type="GO" id="GO:0005759">
    <property type="term" value="C:mitochondrial matrix"/>
    <property type="evidence" value="ECO:0007669"/>
    <property type="project" value="TreeGrafter"/>
</dbReference>
<evidence type="ECO:0000256" key="1">
    <source>
        <dbReference type="SAM" id="MobiDB-lite"/>
    </source>
</evidence>
<evidence type="ECO:0000313" key="5">
    <source>
        <dbReference type="Proteomes" id="UP000037069"/>
    </source>
</evidence>
<dbReference type="Pfam" id="PF05193">
    <property type="entry name" value="Peptidase_M16_C"/>
    <property type="match status" value="1"/>
</dbReference>
<dbReference type="AlphaFoldDB" id="A0A0L0BVJ2"/>
<dbReference type="Pfam" id="PF21936">
    <property type="entry name" value="Pcf11_C"/>
    <property type="match status" value="1"/>
</dbReference>
<proteinExistence type="predicted"/>
<name>A0A0L0BVJ2_LUCCU</name>
<dbReference type="SUPFAM" id="SSF63411">
    <property type="entry name" value="LuxS/MPP-like metallohydrolase"/>
    <property type="match status" value="2"/>
</dbReference>
<feature type="region of interest" description="Disordered" evidence="1">
    <location>
        <begin position="195"/>
        <end position="245"/>
    </location>
</feature>